<protein>
    <recommendedName>
        <fullName evidence="4">DUF885 domain-containing protein</fullName>
    </recommendedName>
</protein>
<evidence type="ECO:0000256" key="1">
    <source>
        <dbReference type="SAM" id="SignalP"/>
    </source>
</evidence>
<feature type="signal peptide" evidence="1">
    <location>
        <begin position="1"/>
        <end position="31"/>
    </location>
</feature>
<proteinExistence type="predicted"/>
<dbReference type="Pfam" id="PF05960">
    <property type="entry name" value="DUF885"/>
    <property type="match status" value="1"/>
</dbReference>
<dbReference type="PANTHER" id="PTHR33361">
    <property type="entry name" value="GLR0591 PROTEIN"/>
    <property type="match status" value="1"/>
</dbReference>
<evidence type="ECO:0000313" key="3">
    <source>
        <dbReference type="Proteomes" id="UP000017396"/>
    </source>
</evidence>
<feature type="chain" id="PRO_5004664182" description="DUF885 domain-containing protein" evidence="1">
    <location>
        <begin position="32"/>
        <end position="611"/>
    </location>
</feature>
<dbReference type="eggNOG" id="COG4805">
    <property type="taxonomic scope" value="Bacteria"/>
</dbReference>
<dbReference type="Proteomes" id="UP000017396">
    <property type="component" value="Chromosome"/>
</dbReference>
<dbReference type="EMBL" id="CP003587">
    <property type="protein sequence ID" value="AGY60689.1"/>
    <property type="molecule type" value="Genomic_DNA"/>
</dbReference>
<organism evidence="2 3">
    <name type="scientific">Gloeobacter kilaueensis (strain ATCC BAA-2537 / CCAP 1431/1 / ULC 316 / JS1)</name>
    <dbReference type="NCBI Taxonomy" id="1183438"/>
    <lineage>
        <taxon>Bacteria</taxon>
        <taxon>Bacillati</taxon>
        <taxon>Cyanobacteriota</taxon>
        <taxon>Cyanophyceae</taxon>
        <taxon>Gloeobacterales</taxon>
        <taxon>Gloeobacteraceae</taxon>
        <taxon>Gloeobacter</taxon>
    </lineage>
</organism>
<dbReference type="InterPro" id="IPR010281">
    <property type="entry name" value="DUF885"/>
</dbReference>
<keyword evidence="1" id="KW-0732">Signal</keyword>
<dbReference type="PANTHER" id="PTHR33361:SF2">
    <property type="entry name" value="DUF885 DOMAIN-CONTAINING PROTEIN"/>
    <property type="match status" value="1"/>
</dbReference>
<evidence type="ECO:0008006" key="4">
    <source>
        <dbReference type="Google" id="ProtNLM"/>
    </source>
</evidence>
<dbReference type="PATRIC" id="fig|1183438.3.peg.4370"/>
<dbReference type="STRING" id="1183438.GKIL_4443"/>
<dbReference type="HOGENOM" id="CLU_436716_0_0_3"/>
<gene>
    <name evidence="2" type="ORF">GKIL_4443</name>
</gene>
<reference evidence="2 3" key="1">
    <citation type="journal article" date="2013" name="PLoS ONE">
        <title>Cultivation and Complete Genome Sequencing of Gloeobacter kilaueensis sp. nov., from a Lava Cave in Kilauea Caldera, Hawai'i.</title>
        <authorList>
            <person name="Saw J.H."/>
            <person name="Schatz M."/>
            <person name="Brown M.V."/>
            <person name="Kunkel D.D."/>
            <person name="Foster J.S."/>
            <person name="Shick H."/>
            <person name="Christensen S."/>
            <person name="Hou S."/>
            <person name="Wan X."/>
            <person name="Donachie S.P."/>
        </authorList>
    </citation>
    <scope>NUCLEOTIDE SEQUENCE [LARGE SCALE GENOMIC DNA]</scope>
    <source>
        <strain evidence="3">JS</strain>
    </source>
</reference>
<dbReference type="AlphaFoldDB" id="U5QSN8"/>
<keyword evidence="3" id="KW-1185">Reference proteome</keyword>
<evidence type="ECO:0000313" key="2">
    <source>
        <dbReference type="EMBL" id="AGY60689.1"/>
    </source>
</evidence>
<sequence length="611" mass="67810">MPKIRASVRLLSGLVALSVALPVAFPLPGSGAETTPPPAQNAPTPAWVQRSNEDARVLLAVLARFDPEESAAFGVEGIDERISDLSSGVDEQRIKARTEAAGTLKKRLAAEKDPQVRQDLEISIQAAERQNRGDALEKKYNLPYFKPARLAFFGVRGLLTDQIAPERRPAALVRLRRYAGLEAGYTPITVQAEKRIREKLAVPGLRYPSKAEVERDLATADALVAGIAPLFDQYKITGYQEALARFKTQLAAYQAFIRKEILPKARSDFRLPPELYAFALERVGVDIPPEQLIEQAHTAFAAIQKQMQILAPQVAKQKGYTVTDYRDVIRELKKDQLTDDIILAHYQQRLAQIEAIIRRENLLTLPDRPGIIRLASAAESADAPAPYETGPRLIGNKGERGEFVLPLRAISASGTSQKVDDFSFAAASWTLTAHEARPGHELQFDTMVEKGVSLPRALFAFNSTNVEGWGLYAESIILPFMPPDGQLISLREQLKRAARAFLDPELQLGRITPEQALRVLTDEVAVSPAHARQEVERYTFRSPGQATAYFYGYTQLLALRSDLERTQGVKFSPQRFHDFVLAQGLLPPKLLRQAVYEQLVNTQSIGQLPAR</sequence>
<accession>U5QSN8</accession>
<dbReference type="KEGG" id="glj:GKIL_4443"/>
<dbReference type="RefSeq" id="WP_023176079.1">
    <property type="nucleotide sequence ID" value="NC_022600.1"/>
</dbReference>
<dbReference type="OrthoDB" id="9769898at2"/>
<name>U5QSN8_GLOK1</name>